<dbReference type="InterPro" id="IPR002804">
    <property type="entry name" value="Archease"/>
</dbReference>
<dbReference type="Proteomes" id="UP000077245">
    <property type="component" value="Unassembled WGS sequence"/>
</dbReference>
<keyword evidence="2 5" id="KW-0819">tRNA processing</keyword>
<feature type="binding site" evidence="5">
    <location>
        <position position="152"/>
    </location>
    <ligand>
        <name>Ca(2+)</name>
        <dbReference type="ChEBI" id="CHEBI:29108"/>
    </ligand>
</feature>
<comment type="similarity">
    <text evidence="1 5">Belongs to the archease family.</text>
</comment>
<keyword evidence="4 5" id="KW-0106">Calcium</keyword>
<dbReference type="GO" id="GO:0005509">
    <property type="term" value="F:calcium ion binding"/>
    <property type="evidence" value="ECO:0007669"/>
    <property type="project" value="UniProtKB-UniRule"/>
</dbReference>
<evidence type="ECO:0000256" key="3">
    <source>
        <dbReference type="ARBA" id="ARBA00022723"/>
    </source>
</evidence>
<keyword evidence="8" id="KW-1185">Reference proteome</keyword>
<evidence type="ECO:0000256" key="4">
    <source>
        <dbReference type="ARBA" id="ARBA00022837"/>
    </source>
</evidence>
<feature type="binding site" evidence="5">
    <location>
        <position position="151"/>
    </location>
    <ligand>
        <name>Ca(2+)</name>
        <dbReference type="ChEBI" id="CHEBI:29108"/>
    </ligand>
</feature>
<dbReference type="RefSeq" id="WP_084269639.1">
    <property type="nucleotide sequence ID" value="NZ_LWMV01000200.1"/>
</dbReference>
<dbReference type="SUPFAM" id="SSF69819">
    <property type="entry name" value="MTH1598-like"/>
    <property type="match status" value="1"/>
</dbReference>
<feature type="binding site" evidence="5">
    <location>
        <position position="22"/>
    </location>
    <ligand>
        <name>Ca(2+)</name>
        <dbReference type="ChEBI" id="CHEBI:29108"/>
    </ligand>
</feature>
<comment type="caution">
    <text evidence="7">The sequence shown here is derived from an EMBL/GenBank/DDBJ whole genome shotgun (WGS) entry which is preliminary data.</text>
</comment>
<evidence type="ECO:0000256" key="1">
    <source>
        <dbReference type="ARBA" id="ARBA00007963"/>
    </source>
</evidence>
<protein>
    <recommendedName>
        <fullName evidence="5">Protein archease</fullName>
    </recommendedName>
</protein>
<evidence type="ECO:0000256" key="2">
    <source>
        <dbReference type="ARBA" id="ARBA00022694"/>
    </source>
</evidence>
<dbReference type="AlphaFoldDB" id="A0A165ZNM4"/>
<organism evidence="7 8">
    <name type="scientific">Methanobrevibacter curvatus</name>
    <dbReference type="NCBI Taxonomy" id="49547"/>
    <lineage>
        <taxon>Archaea</taxon>
        <taxon>Methanobacteriati</taxon>
        <taxon>Methanobacteriota</taxon>
        <taxon>Methanomada group</taxon>
        <taxon>Methanobacteria</taxon>
        <taxon>Methanobacteriales</taxon>
        <taxon>Methanobacteriaceae</taxon>
        <taxon>Methanobrevibacter</taxon>
    </lineage>
</organism>
<dbReference type="Gene3D" id="3.55.10.10">
    <property type="entry name" value="Archease domain"/>
    <property type="match status" value="1"/>
</dbReference>
<gene>
    <name evidence="7" type="ORF">MBCUR_16180</name>
</gene>
<proteinExistence type="inferred from homology"/>
<comment type="function">
    <text evidence="5">Activates the tRNA-splicing ligase complex by facilitating the enzymatic turnover of catalytic subunit RtcB. Acts by promoting the guanylylation of RtcB, a key intermediate step in tRNA ligation. Can also alter the NTP specificity of RtcB such that ATP, dGTP or ITP is used efficiently.</text>
</comment>
<evidence type="ECO:0000313" key="8">
    <source>
        <dbReference type="Proteomes" id="UP000077245"/>
    </source>
</evidence>
<evidence type="ECO:0000256" key="5">
    <source>
        <dbReference type="HAMAP-Rule" id="MF_01222"/>
    </source>
</evidence>
<dbReference type="Pfam" id="PF01951">
    <property type="entry name" value="Archease"/>
    <property type="match status" value="1"/>
</dbReference>
<dbReference type="PATRIC" id="fig|49547.3.peg.1726"/>
<keyword evidence="3 5" id="KW-0479">Metal-binding</keyword>
<evidence type="ECO:0000259" key="6">
    <source>
        <dbReference type="Pfam" id="PF01951"/>
    </source>
</evidence>
<dbReference type="InterPro" id="IPR023572">
    <property type="entry name" value="Archease_dom"/>
</dbReference>
<dbReference type="InterPro" id="IPR036820">
    <property type="entry name" value="Archease_dom_sf"/>
</dbReference>
<dbReference type="PANTHER" id="PTHR12682:SF11">
    <property type="entry name" value="PROTEIN ARCHEASE"/>
    <property type="match status" value="1"/>
</dbReference>
<dbReference type="EMBL" id="LWMV01000200">
    <property type="protein sequence ID" value="KZX10953.1"/>
    <property type="molecule type" value="Genomic_DNA"/>
</dbReference>
<accession>A0A165ZNM4</accession>
<dbReference type="GO" id="GO:0006388">
    <property type="term" value="P:tRNA splicing, via endonucleolytic cleavage and ligation"/>
    <property type="evidence" value="ECO:0007669"/>
    <property type="project" value="UniProtKB-UniRule"/>
</dbReference>
<dbReference type="STRING" id="49547.MBCUR_16180"/>
<dbReference type="InterPro" id="IPR022952">
    <property type="entry name" value="Archease_arc"/>
</dbReference>
<dbReference type="NCBIfam" id="NF001617">
    <property type="entry name" value="PRK00407.1"/>
    <property type="match status" value="1"/>
</dbReference>
<dbReference type="HAMAP" id="MF_01222">
    <property type="entry name" value="Archease_arch"/>
    <property type="match status" value="1"/>
</dbReference>
<dbReference type="PANTHER" id="PTHR12682">
    <property type="entry name" value="ARCHEASE"/>
    <property type="match status" value="1"/>
</dbReference>
<reference evidence="7 8" key="1">
    <citation type="submission" date="2016-04" db="EMBL/GenBank/DDBJ databases">
        <title>Genome sequence of Methanobrevibacter curvatus DSM 11111.</title>
        <authorList>
            <person name="Poehlein A."/>
            <person name="Seedorf H."/>
            <person name="Daniel R."/>
        </authorList>
    </citation>
    <scope>NUCLEOTIDE SEQUENCE [LARGE SCALE GENOMIC DNA]</scope>
    <source>
        <strain evidence="7 8">DSM 11111</strain>
    </source>
</reference>
<name>A0A165ZNM4_9EURY</name>
<sequence length="152" mass="17781">MMKGNFEDKLKGKYEYFGVTADIGFYSYGKSLEKGFENAGMALFDVISEIDLVDENISKKISIESEDIISLLYDYLEELLFLHETEFLLFSKFKVIFIKNNGNFYKLDVIAYGEEINWDKHVKKSEVKAITFHQMNVEKKENIYILKVILDL</sequence>
<feature type="domain" description="Archease" evidence="6">
    <location>
        <begin position="14"/>
        <end position="152"/>
    </location>
</feature>
<evidence type="ECO:0000313" key="7">
    <source>
        <dbReference type="EMBL" id="KZX10953.1"/>
    </source>
</evidence>